<name>A0A4R6SNZ0_LABRH</name>
<evidence type="ECO:0000313" key="4">
    <source>
        <dbReference type="Proteomes" id="UP000295444"/>
    </source>
</evidence>
<dbReference type="AlphaFoldDB" id="A0A4R6SNZ0"/>
<dbReference type="EMBL" id="SNXZ01000001">
    <property type="protein sequence ID" value="TDQ04933.1"/>
    <property type="molecule type" value="Genomic_DNA"/>
</dbReference>
<organism evidence="3 4">
    <name type="scientific">Labedaea rhizosphaerae</name>
    <dbReference type="NCBI Taxonomy" id="598644"/>
    <lineage>
        <taxon>Bacteria</taxon>
        <taxon>Bacillati</taxon>
        <taxon>Actinomycetota</taxon>
        <taxon>Actinomycetes</taxon>
        <taxon>Pseudonocardiales</taxon>
        <taxon>Pseudonocardiaceae</taxon>
        <taxon>Labedaea</taxon>
    </lineage>
</organism>
<feature type="compositionally biased region" description="Gly residues" evidence="1">
    <location>
        <begin position="410"/>
        <end position="419"/>
    </location>
</feature>
<feature type="compositionally biased region" description="Low complexity" evidence="1">
    <location>
        <begin position="420"/>
        <end position="438"/>
    </location>
</feature>
<evidence type="ECO:0008006" key="5">
    <source>
        <dbReference type="Google" id="ProtNLM"/>
    </source>
</evidence>
<sequence>MYRHWTGAGHSRFVEPSAKTPDPAGLDRRAKAAIAACVVLPVLIGIVVTAGTFRPQPAPPPPMVGHWVYVQSLGAAVHVDGGNKKVDASVPVGSASADSLVVQDQHTNYLVDTDKTIEFTRTGVTDDKPSVGVGEAPVPMQAGGRGYLVYRAAGMIVPLGSQQPITAGVKLGAPVMTPAGELWVNRPDTGEVCVVETTLQCKVKIPAQGALTLLDGKPVFVDTDTSTVHPLTTKDRPTKLGVRLPGNALIGGSSVDGRIPVIDPVGNRLLLVAVGGDVMRVPLAPGKYERPCTAGDAVAVVDENTGTVTSYDATGNRRATHILSGNARATQGDDGRVYVDSADGLKSVVMDPNGTLTPVPTSDQIPPVYKEAPSTTTPPPPSPTITPTTTETIPATPDTVTLTPTAPPGGTSGGTGGTGSSAAGSTTKPKGPTSTKPLPGAPGPTVDVLSATPLGDGKARVRVSVRGGGSAFCHVFFNSVERAAAKCTGQTDITATGIPAHQLYDVHVLGVNDKGTGNPGRRVQVAL</sequence>
<comment type="caution">
    <text evidence="3">The sequence shown here is derived from an EMBL/GenBank/DDBJ whole genome shotgun (WGS) entry which is preliminary data.</text>
</comment>
<accession>A0A4R6SNZ0</accession>
<dbReference type="SUPFAM" id="SSF101898">
    <property type="entry name" value="NHL repeat"/>
    <property type="match status" value="1"/>
</dbReference>
<keyword evidence="4" id="KW-1185">Reference proteome</keyword>
<reference evidence="3 4" key="1">
    <citation type="submission" date="2019-03" db="EMBL/GenBank/DDBJ databases">
        <title>Genomic Encyclopedia of Type Strains, Phase IV (KMG-IV): sequencing the most valuable type-strain genomes for metagenomic binning, comparative biology and taxonomic classification.</title>
        <authorList>
            <person name="Goeker M."/>
        </authorList>
    </citation>
    <scope>NUCLEOTIDE SEQUENCE [LARGE SCALE GENOMIC DNA]</scope>
    <source>
        <strain evidence="3 4">DSM 45361</strain>
    </source>
</reference>
<protein>
    <recommendedName>
        <fullName evidence="5">Fibronectin type III domain protein</fullName>
    </recommendedName>
</protein>
<keyword evidence="2" id="KW-0472">Membrane</keyword>
<evidence type="ECO:0000256" key="1">
    <source>
        <dbReference type="SAM" id="MobiDB-lite"/>
    </source>
</evidence>
<feature type="transmembrane region" description="Helical" evidence="2">
    <location>
        <begin position="32"/>
        <end position="53"/>
    </location>
</feature>
<evidence type="ECO:0000256" key="2">
    <source>
        <dbReference type="SAM" id="Phobius"/>
    </source>
</evidence>
<evidence type="ECO:0000313" key="3">
    <source>
        <dbReference type="EMBL" id="TDQ04933.1"/>
    </source>
</evidence>
<keyword evidence="2" id="KW-0812">Transmembrane</keyword>
<feature type="region of interest" description="Disordered" evidence="1">
    <location>
        <begin position="1"/>
        <end position="22"/>
    </location>
</feature>
<feature type="compositionally biased region" description="Polar residues" evidence="1">
    <location>
        <begin position="354"/>
        <end position="364"/>
    </location>
</feature>
<dbReference type="Proteomes" id="UP000295444">
    <property type="component" value="Unassembled WGS sequence"/>
</dbReference>
<proteinExistence type="predicted"/>
<keyword evidence="2" id="KW-1133">Transmembrane helix</keyword>
<gene>
    <name evidence="3" type="ORF">EV186_101894</name>
</gene>
<feature type="region of interest" description="Disordered" evidence="1">
    <location>
        <begin position="351"/>
        <end position="445"/>
    </location>
</feature>
<feature type="compositionally biased region" description="Low complexity" evidence="1">
    <location>
        <begin position="385"/>
        <end position="397"/>
    </location>
</feature>